<evidence type="ECO:0000313" key="3">
    <source>
        <dbReference type="Proteomes" id="UP000479190"/>
    </source>
</evidence>
<organism evidence="2 3">
    <name type="scientific">Trichogramma brassicae</name>
    <dbReference type="NCBI Taxonomy" id="86971"/>
    <lineage>
        <taxon>Eukaryota</taxon>
        <taxon>Metazoa</taxon>
        <taxon>Ecdysozoa</taxon>
        <taxon>Arthropoda</taxon>
        <taxon>Hexapoda</taxon>
        <taxon>Insecta</taxon>
        <taxon>Pterygota</taxon>
        <taxon>Neoptera</taxon>
        <taxon>Endopterygota</taxon>
        <taxon>Hymenoptera</taxon>
        <taxon>Apocrita</taxon>
        <taxon>Proctotrupomorpha</taxon>
        <taxon>Chalcidoidea</taxon>
        <taxon>Trichogrammatidae</taxon>
        <taxon>Trichogramma</taxon>
    </lineage>
</organism>
<keyword evidence="3" id="KW-1185">Reference proteome</keyword>
<dbReference type="AlphaFoldDB" id="A0A6H5J1T2"/>
<accession>A0A6H5J1T2</accession>
<evidence type="ECO:0000313" key="2">
    <source>
        <dbReference type="EMBL" id="CAB0042257.1"/>
    </source>
</evidence>
<protein>
    <submittedName>
        <fullName evidence="2">Uncharacterized protein</fullName>
    </submittedName>
</protein>
<gene>
    <name evidence="2" type="ORF">TBRA_LOCUS13888</name>
</gene>
<name>A0A6H5J1T2_9HYME</name>
<evidence type="ECO:0000256" key="1">
    <source>
        <dbReference type="SAM" id="MobiDB-lite"/>
    </source>
</evidence>
<feature type="compositionally biased region" description="Acidic residues" evidence="1">
    <location>
        <begin position="251"/>
        <end position="260"/>
    </location>
</feature>
<feature type="region of interest" description="Disordered" evidence="1">
    <location>
        <begin position="339"/>
        <end position="361"/>
    </location>
</feature>
<sequence>MEMVEDRPGHARRVEQAVALADLDAGIDAHRRRRGALAGCSAAGVAAARLADLCAAGRALDRAAEHCCSCWLNNDNETSSRLARGLFDLAPLWLIVISFVDGMKSDEDQNQNHHVLEKIKSLISTSMDETCMIKPIKSNNVSNCTSHTITSGQYEIKKLFLASPAICASSAGSTAQMSHRLRSPGRLLTNYRQFTLLSGALQNVTSVGRSSSSHEHRMHEIKFTKLSNAMRKSAFASRRFQIKFGITEEDEEEVQADLEDVTANKPSPPTSQDLVQEPPEAKATATNPELLLQAASLVAQETIPVVVSATTAAVVSITNEECRTVALVADMIVGRPKLPATPISSPPAGRRQTMPEISSEHLSRFSEHRQKSLLGVPEQSRRPSITDVAICSSIGPSLAGIFPGAPGDLFSASGVDPASSPLLISTLRRSSTYSALNEPIHLEEAVRDARGRRWSARLPFLRGLYQDSRDSGGEIESADDDQLQLAQQRPKHHHHYHHHHHHHHHLLPHLHVPTFSVTDGGPGQGRKFSFGIRRHSHALLLYCQGRDTLSAEVMHEMQVVLRTAVRPKVSRLLPVTPVKPKLAWSFSVVPPLINITK</sequence>
<dbReference type="EMBL" id="CADCXV010001175">
    <property type="protein sequence ID" value="CAB0042257.1"/>
    <property type="molecule type" value="Genomic_DNA"/>
</dbReference>
<feature type="region of interest" description="Disordered" evidence="1">
    <location>
        <begin position="251"/>
        <end position="283"/>
    </location>
</feature>
<dbReference type="OrthoDB" id="7635515at2759"/>
<reference evidence="2 3" key="1">
    <citation type="submission" date="2020-02" db="EMBL/GenBank/DDBJ databases">
        <authorList>
            <person name="Ferguson B K."/>
        </authorList>
    </citation>
    <scope>NUCLEOTIDE SEQUENCE [LARGE SCALE GENOMIC DNA]</scope>
</reference>
<proteinExistence type="predicted"/>
<dbReference type="Proteomes" id="UP000479190">
    <property type="component" value="Unassembled WGS sequence"/>
</dbReference>